<name>A0A256F336_9HYPH</name>
<dbReference type="AlphaFoldDB" id="A0A256F336"/>
<dbReference type="Proteomes" id="UP000215590">
    <property type="component" value="Unassembled WGS sequence"/>
</dbReference>
<organism evidence="1 2">
    <name type="scientific">Brucella thiophenivorans</name>
    <dbReference type="NCBI Taxonomy" id="571255"/>
    <lineage>
        <taxon>Bacteria</taxon>
        <taxon>Pseudomonadati</taxon>
        <taxon>Pseudomonadota</taxon>
        <taxon>Alphaproteobacteria</taxon>
        <taxon>Hyphomicrobiales</taxon>
        <taxon>Brucellaceae</taxon>
        <taxon>Brucella/Ochrobactrum group</taxon>
        <taxon>Brucella</taxon>
    </lineage>
</organism>
<dbReference type="EMBL" id="NNRJ01000064">
    <property type="protein sequence ID" value="OYR09257.1"/>
    <property type="molecule type" value="Genomic_DNA"/>
</dbReference>
<reference evidence="1 2" key="1">
    <citation type="submission" date="2017-07" db="EMBL/GenBank/DDBJ databases">
        <title>Phylogenetic study on the rhizospheric bacterium Ochrobactrum sp. A44.</title>
        <authorList>
            <person name="Krzyzanowska D.M."/>
            <person name="Ossowicki A."/>
            <person name="Rajewska M."/>
            <person name="Maciag T."/>
            <person name="Kaczynski Z."/>
            <person name="Czerwicka M."/>
            <person name="Jafra S."/>
        </authorList>
    </citation>
    <scope>NUCLEOTIDE SEQUENCE [LARGE SCALE GENOMIC DNA]</scope>
    <source>
        <strain evidence="1 2">DSM 7216</strain>
    </source>
</reference>
<protein>
    <submittedName>
        <fullName evidence="1">Uncharacterized protein</fullName>
    </submittedName>
</protein>
<proteinExistence type="predicted"/>
<gene>
    <name evidence="1" type="ORF">CEV31_3890</name>
</gene>
<comment type="caution">
    <text evidence="1">The sequence shown here is derived from an EMBL/GenBank/DDBJ whole genome shotgun (WGS) entry which is preliminary data.</text>
</comment>
<keyword evidence="2" id="KW-1185">Reference proteome</keyword>
<sequence>MLTLELSPSENMHANPKVLFFAMRVIGIVRRVLVDCYQSIQSLFVSGR</sequence>
<evidence type="ECO:0000313" key="1">
    <source>
        <dbReference type="EMBL" id="OYR09257.1"/>
    </source>
</evidence>
<evidence type="ECO:0000313" key="2">
    <source>
        <dbReference type="Proteomes" id="UP000215590"/>
    </source>
</evidence>
<accession>A0A256F336</accession>